<feature type="domain" description="DUF7601" evidence="5">
    <location>
        <begin position="3085"/>
        <end position="3203"/>
    </location>
</feature>
<keyword evidence="3" id="KW-0732">Signal</keyword>
<name>A0ABT2U272_9FIRM</name>
<evidence type="ECO:0000313" key="7">
    <source>
        <dbReference type="Proteomes" id="UP001652397"/>
    </source>
</evidence>
<feature type="domain" description="CNA-B" evidence="4">
    <location>
        <begin position="2866"/>
        <end position="2963"/>
    </location>
</feature>
<proteinExistence type="predicted"/>
<feature type="domain" description="CNA-B" evidence="4">
    <location>
        <begin position="2077"/>
        <end position="2108"/>
    </location>
</feature>
<keyword evidence="2" id="KW-1133">Transmembrane helix</keyword>
<keyword evidence="7" id="KW-1185">Reference proteome</keyword>
<dbReference type="RefSeq" id="WP_147573760.1">
    <property type="nucleotide sequence ID" value="NZ_JAOQJE010000002.1"/>
</dbReference>
<dbReference type="Pfam" id="PF24547">
    <property type="entry name" value="DUF7601"/>
    <property type="match status" value="2"/>
</dbReference>
<feature type="compositionally biased region" description="Gly residues" evidence="1">
    <location>
        <begin position="127"/>
        <end position="139"/>
    </location>
</feature>
<keyword evidence="2" id="KW-0472">Membrane</keyword>
<feature type="domain" description="CNA-B" evidence="4">
    <location>
        <begin position="2786"/>
        <end position="2823"/>
    </location>
</feature>
<comment type="caution">
    <text evidence="6">The sequence shown here is derived from an EMBL/GenBank/DDBJ whole genome shotgun (WGS) entry which is preliminary data.</text>
</comment>
<dbReference type="InterPro" id="IPR008454">
    <property type="entry name" value="Collagen-bd_Cna-like_B-typ_dom"/>
</dbReference>
<accession>A0ABT2U272</accession>
<evidence type="ECO:0000256" key="2">
    <source>
        <dbReference type="SAM" id="Phobius"/>
    </source>
</evidence>
<evidence type="ECO:0000259" key="5">
    <source>
        <dbReference type="Pfam" id="PF24547"/>
    </source>
</evidence>
<feature type="compositionally biased region" description="Low complexity" evidence="1">
    <location>
        <begin position="205"/>
        <end position="223"/>
    </location>
</feature>
<evidence type="ECO:0000256" key="3">
    <source>
        <dbReference type="SAM" id="SignalP"/>
    </source>
</evidence>
<feature type="compositionally biased region" description="Acidic residues" evidence="1">
    <location>
        <begin position="448"/>
        <end position="464"/>
    </location>
</feature>
<feature type="transmembrane region" description="Helical" evidence="2">
    <location>
        <begin position="3473"/>
        <end position="3492"/>
    </location>
</feature>
<gene>
    <name evidence="6" type="ORF">OCV66_03040</name>
</gene>
<feature type="compositionally biased region" description="Acidic residues" evidence="1">
    <location>
        <begin position="160"/>
        <end position="204"/>
    </location>
</feature>
<organism evidence="6 7">
    <name type="scientific">Agathobaculum ammoniilyticum</name>
    <dbReference type="NCBI Taxonomy" id="2981778"/>
    <lineage>
        <taxon>Bacteria</taxon>
        <taxon>Bacillati</taxon>
        <taxon>Bacillota</taxon>
        <taxon>Clostridia</taxon>
        <taxon>Eubacteriales</taxon>
        <taxon>Butyricicoccaceae</taxon>
        <taxon>Agathobaculum</taxon>
    </lineage>
</organism>
<dbReference type="Proteomes" id="UP001652397">
    <property type="component" value="Unassembled WGS sequence"/>
</dbReference>
<feature type="region of interest" description="Disordered" evidence="1">
    <location>
        <begin position="3199"/>
        <end position="3227"/>
    </location>
</feature>
<evidence type="ECO:0000259" key="4">
    <source>
        <dbReference type="Pfam" id="PF05738"/>
    </source>
</evidence>
<dbReference type="CDD" id="cd00222">
    <property type="entry name" value="CollagenBindB"/>
    <property type="match status" value="2"/>
</dbReference>
<feature type="domain" description="CNA-B" evidence="4">
    <location>
        <begin position="2637"/>
        <end position="2710"/>
    </location>
</feature>
<feature type="region of interest" description="Disordered" evidence="1">
    <location>
        <begin position="3404"/>
        <end position="3461"/>
    </location>
</feature>
<evidence type="ECO:0000313" key="6">
    <source>
        <dbReference type="EMBL" id="MCU6788067.1"/>
    </source>
</evidence>
<feature type="chain" id="PRO_5045916823" evidence="3">
    <location>
        <begin position="34"/>
        <end position="3504"/>
    </location>
</feature>
<dbReference type="InterPro" id="IPR055382">
    <property type="entry name" value="DUF7601"/>
</dbReference>
<feature type="region of interest" description="Disordered" evidence="1">
    <location>
        <begin position="103"/>
        <end position="225"/>
    </location>
</feature>
<evidence type="ECO:0000256" key="1">
    <source>
        <dbReference type="SAM" id="MobiDB-lite"/>
    </source>
</evidence>
<reference evidence="6 7" key="1">
    <citation type="journal article" date="2021" name="ISME Commun">
        <title>Automated analysis of genomic sequences facilitates high-throughput and comprehensive description of bacteria.</title>
        <authorList>
            <person name="Hitch T.C.A."/>
        </authorList>
    </citation>
    <scope>NUCLEOTIDE SEQUENCE [LARGE SCALE GENOMIC DNA]</scope>
    <source>
        <strain evidence="6 7">Sanger_34</strain>
    </source>
</reference>
<dbReference type="Pfam" id="PF05738">
    <property type="entry name" value="Cna_B"/>
    <property type="match status" value="5"/>
</dbReference>
<sequence length="3504" mass="379271">MKFAVIRKKRAVSAFLSVCMTATMLPLAPIASAIDETAQPPDVRIGWAAAGAAENGVGTIRLTAELGQESVVQSAEVRIRLTAEEAMLLDWESSSLAAFGITLEKPGTEPNGAHTPAPDENGEPAPDGGGEPAPDGGGEPAPDENGEPVPDGDGKPAPDENGEPVPDGDGEPAPDENGEPVPDGDGEPAPDENGEPVPDGDGEPAPDGGGEPAPDSAPSAGDNSLPLLERLSLPFSALFTRSDSANDDYFLVFTLNTENRPQIDLSLTFRAPEGGTVAVTEDDITVTVQPETATPKFSVTTEMLEIPPAQPAAAWDYALTAVGGAPCIVWREGSTEKTLSDFSFLFTVTEPAAEEAAPALLSEGETQPSTASFQLSLPDGISPPEQALTVAAPDGTHPAWRILSGETVVAELSFTTEGTASVQSAQSNGGSRSLTFTLSYLPPASEMLEEPEYGSGEPESDEEVAPLPGADPSSDVENQPDSAGPAMPAVRAAQPVNVYTCAIDFRGAAFTVNTNETSDSTAVSLAVTGLTENSTAITIPEGLIPISLPLSDTTAPGQRAVHKSEQVTQDIYWRDNNDESNKRPDAGEYGFGAGQYRPTLHYTLTPCDADGNPLADSATSEPTELTAESLKELGLSEWPDITPTSSGISIGLPQIVSEDLGYGAYRYYLVEWTLAPPEWDGYSLVEVQSGDDAYPSVNNQPGWYYMLRDEFTVRVNLRWGDQGAPDEEVQTPALLDQFQFRIEYGNAEQVYPIKDLFAQSNASYTPEADDEGSYTQVTIGNLWKYNIDGTPMTYQLEEIGAGDSADGKLNSGELGGAFELDDGDCFQISYDNTGVPNHASETGAVYSGGRINLTLSGTTTYQATKCWLDSETNGKLETRPDAEFQLWRYRLDESAEKYGSNKASPVRYESGERKGEIVTLVIRDDTEPTAESCGNGTHYMILFTDDSGDPLNLPKYDQDGYEYVYAVREYLDAGQGDGSYEQKFGEIQNGDTFDDTLPDGIPNRAPTDEFVYDNGTLSNRLTGTTSASVTKVWKSAAYQADFEKVAVELTLQRTTTEGNWENATDSAGKSITHVMHSFFAERLSDTYTQNGLPTYDALGEKYQYRWVETAVYQGEAIAELDEGATKEEIQAALEQAKRHEVTQSGDIASFDLVQKQSGSATYEEVHYISETATDGNGTTITNRPEETIDYTVVKRWEGGVAPHQINIYLYQTTTGALDNKAYVHFQMDQKDGIYPLQLPNGITITKQGDWTDTEWTAFVAGLPKFDENGHAYEYILLEAGADGEQSFPTYETERLPNGDYRTTVINGRGPGSRVMVRKIWQDDGDILHREPVTLQAYYKEAGSEHLANTPVEGASITLKDNVWHGYIGLPAGVKADEVYIVETAVGDSKVEHGTTISYKQLYQTGAHAIGSGSSIFEVTTDNHRYQVTYEEGSINPAGQGTGEPVFVVTNRRLGSIDLTVSKKWVDGDSEDIMNAISKELQAIYQGGQGPRLALAFRLVFADADAAAANGWKITYGGTLSDGNTVSVGGEAVPIYSKYDETSGTYSNPASSEQAIIGINENGEVEINTSWNFYGLPKYASGSGGIVAYDVEELWLNMTDTSSDGTPTVVTDLSQYSETLAALWADYHLSTTLTYHANVAGQHTRDTQTLDATNYRSDTKSVTWTKVWMDDFSYTNGQRPDIYLDIYSVSHVPDGSGGYQERISVVQKNYRWTASSASSIDALADSTIWTVTLPDMPMYDQYGFEIKYYAVERTQVQAGDYDYQAVQYSYDKDGDGSITPETEYLGNRDAPNGNATAEYVLDLADTEKWEGGQLPAGLAGIGPFAEGGTPRYALRNGGTFTNTLSANYVIAGKKLWENMPSGWLTATDTELPEVTFNVYRYLSGQVPSDGTLDEKNRVASLTIPPDAWPLLKNGSYYPFQIDHLGDTTLQVTDNGVQYVYEPGADTLPRYDEQGRLYTYRVVERIDWSDTDAGNATGEVFTSKQDANFTFTNTYQPDTGALRVKKLLSLPADTGADTGGFPSVTFRLTRAYQGSSQESVTDTRFSVSSTISSGQVQQAFNAAKEEEPNADPVVFALCADFKDLPLYAPNGSRYTYTVKEDELKGYTTYAQAGDVSGTSAFGDEHKTDHVSSLWPEQLTDTGTEPLAKATFYNVWQENPSGQSDQVTLTGVKAWADYDDLMHTRPDMPTDLIGGSPDDPLGLTVSRQVSGESGWHELIRGTDYTIQYEKGNDNQWRFTIQGANNSGELKRYATSGKAWRYRVTEKVENGMLQQTQYSPTNGTGSWRTSDSADGSGVIDLGSVTNSIYANARFQKQWTDADDQPITEDYLDFDLTVKFKLQVSANGGAWQDADTYFSASGGLGLDASAIQKIRETVRLSNAQGVAGEPFSAQITGRIDDSLWKNGGAFTGLPRTLTISGQSVSFTYRVVETEVSYGGIVQQIGAVGQDNHYTGIGEGLVTGALLNVSGTAVTTSTTTNRLSSTSLTLKKVWEDENNRYNSRPNPSGEAMDWEAWFLVQRTTDSEYWEIVDLIRLYGHNTEQDGDHWSETLSGLPTADFTGGGSPYTYRVCELQPNTDGYTLDMLKGMDETALSGIMVKDGGTFQSGNNDYTTSYRQEQKVWTVTNTLKTKVPERGKLTVRAEKVWRPETPDDASVTLVLQRSVDGGGWTDLQTAVLNAESSWLVVWDNLPAYDGGSLVSYQVTERNATPDYVALEIQKDEQTVGDTQTISYTFTNVEPMSFTVTKKWNPTDSAPEAAEVSAGLYRTTDAAQINSTDPANRVPVQENTPDGAYRTVTLNADNQWAQTFTGLPKCDKGGTTYHYYALELDGDGKPIAPHGGGVYGGGRFHVDYDNLDPAKTVITNTPSIRISGTKTWKDNGNAYGTRPDSLTLTLQRTTASAPADGDWETVLVGGQPLAPVWSGTDTDQWTYAYADLPKYDADGNLYTYRVTETVPEGYKEANNGNGDNNRSFTNTLSGTVSIQGRKVWEGGAASEAPALTLERRAASTQEEWEAVPDANPVWNPDRTAFTYTGLPKFDSRIRLYEYRVREAVPEGYDVYYAAGSAADETQHTGKPASVDGLQITNIRRGGLTVAKEVTGSRGDHMQAFDFSATFTLPDGFSEHNTAPTVSWSKTDGTTGTASFDSSGKAAVSFTLKADESITFTNLPGNTGYAVTETNAYGHSQSSQNAINAIAPGETEQARFTNHRSGGGTTTTTVTVSGQKRWSGDTEDERPGSVIVILYADGEEIGRQTVTAADSWRYRFPDLPKYDNGREIQYTVREQVPEGYTPTYSGYDITNTRTDASLAALRVTKAVTGTEGETSRDFHFVVTLGSASVNGDYGGMTFVGGIARFTLRDGQSITASGLPVGVSYQVSETEAGSDGYTTTCTGETGTLASGATATASFVNQKGETLPEEPVEPDEPTDPNDPDSSEDPHGPDRPGGSGEPGQTDTDGGSDLPVAPSEGGAVRTADNFNLPLYASMLLLFTLGLAATLYLGRPRRGGKHVKRR</sequence>
<feature type="domain" description="DUF7601" evidence="5">
    <location>
        <begin position="3303"/>
        <end position="3404"/>
    </location>
</feature>
<dbReference type="SUPFAM" id="SSF49478">
    <property type="entry name" value="Cna protein B-type domain"/>
    <property type="match status" value="5"/>
</dbReference>
<feature type="domain" description="CNA-B" evidence="4">
    <location>
        <begin position="3215"/>
        <end position="3295"/>
    </location>
</feature>
<feature type="compositionally biased region" description="Acidic residues" evidence="1">
    <location>
        <begin position="3408"/>
        <end position="3427"/>
    </location>
</feature>
<dbReference type="Gene3D" id="2.60.40.1140">
    <property type="entry name" value="Collagen-binding surface protein Cna, B-type domain"/>
    <property type="match status" value="11"/>
</dbReference>
<dbReference type="EMBL" id="JAOQJE010000002">
    <property type="protein sequence ID" value="MCU6788067.1"/>
    <property type="molecule type" value="Genomic_DNA"/>
</dbReference>
<feature type="region of interest" description="Disordered" evidence="1">
    <location>
        <begin position="448"/>
        <end position="487"/>
    </location>
</feature>
<feature type="signal peptide" evidence="3">
    <location>
        <begin position="1"/>
        <end position="33"/>
    </location>
</feature>
<keyword evidence="2" id="KW-0812">Transmembrane</keyword>
<protein>
    <submittedName>
        <fullName evidence="6">Cna B-type domain-containing protein</fullName>
    </submittedName>
</protein>